<organism evidence="2 3">
    <name type="scientific">Halioxenophilus aromaticivorans</name>
    <dbReference type="NCBI Taxonomy" id="1306992"/>
    <lineage>
        <taxon>Bacteria</taxon>
        <taxon>Pseudomonadati</taxon>
        <taxon>Pseudomonadota</taxon>
        <taxon>Gammaproteobacteria</taxon>
        <taxon>Alteromonadales</taxon>
        <taxon>Alteromonadaceae</taxon>
        <taxon>Halioxenophilus</taxon>
    </lineage>
</organism>
<protein>
    <recommendedName>
        <fullName evidence="4">DUF3570 domain-containing protein</fullName>
    </recommendedName>
</protein>
<dbReference type="InterPro" id="IPR021953">
    <property type="entry name" value="DUF3570"/>
</dbReference>
<comment type="caution">
    <text evidence="2">The sequence shown here is derived from an EMBL/GenBank/DDBJ whole genome shotgun (WGS) entry which is preliminary data.</text>
</comment>
<dbReference type="RefSeq" id="WP_345421562.1">
    <property type="nucleotide sequence ID" value="NZ_AP031496.1"/>
</dbReference>
<evidence type="ECO:0008006" key="4">
    <source>
        <dbReference type="Google" id="ProtNLM"/>
    </source>
</evidence>
<evidence type="ECO:0000256" key="1">
    <source>
        <dbReference type="SAM" id="SignalP"/>
    </source>
</evidence>
<dbReference type="Pfam" id="PF12094">
    <property type="entry name" value="DUF3570"/>
    <property type="match status" value="2"/>
</dbReference>
<keyword evidence="1" id="KW-0732">Signal</keyword>
<keyword evidence="3" id="KW-1185">Reference proteome</keyword>
<accession>A0AAV3U3T0</accession>
<name>A0AAV3U3T0_9ALTE</name>
<gene>
    <name evidence="2" type="ORF">GCM10025791_21870</name>
</gene>
<reference evidence="3" key="1">
    <citation type="journal article" date="2019" name="Int. J. Syst. Evol. Microbiol.">
        <title>The Global Catalogue of Microorganisms (GCM) 10K type strain sequencing project: providing services to taxonomists for standard genome sequencing and annotation.</title>
        <authorList>
            <consortium name="The Broad Institute Genomics Platform"/>
            <consortium name="The Broad Institute Genome Sequencing Center for Infectious Disease"/>
            <person name="Wu L."/>
            <person name="Ma J."/>
        </authorList>
    </citation>
    <scope>NUCLEOTIDE SEQUENCE [LARGE SCALE GENOMIC DNA]</scope>
    <source>
        <strain evidence="3">JCM 19134</strain>
    </source>
</reference>
<sequence length="385" mass="43754">MKNNFIQALGALFVGTVALVLATSAGAAVLPEDRADILYHSYDGDNVKIDGPSVLVRKNVADTVSVYGNYYVDEVSGASVDVLSYGSPYSEEREQYSVGADYLYDKTMMSASYTNSSENDYEADTYSLSFSQDFFGDLSTLSMGVSYGENIVGQNGDTSFKEYNDQTRYSLGLTQVLTKNLIVALNAESVVDEGYLNNPYRQVRFLTGDAVGRKTELYPSTRNSDAYAIKGMFYLPYRASLRADYRLYRDSWGIDADTYELRYIHPLKQVEGLTLELRYRVHDQTQADFYSDLLPFEDATNFYARDKELSTFSTTQLGVGLSYEYKRPWLFVDRTTFNLHYDRLQFDYDNFRDATQSLNGNYAVGEEPLFSFDADVIRFFISVFY</sequence>
<evidence type="ECO:0000313" key="2">
    <source>
        <dbReference type="EMBL" id="GAA4942876.1"/>
    </source>
</evidence>
<feature type="signal peptide" evidence="1">
    <location>
        <begin position="1"/>
        <end position="27"/>
    </location>
</feature>
<feature type="chain" id="PRO_5043842342" description="DUF3570 domain-containing protein" evidence="1">
    <location>
        <begin position="28"/>
        <end position="385"/>
    </location>
</feature>
<proteinExistence type="predicted"/>
<evidence type="ECO:0000313" key="3">
    <source>
        <dbReference type="Proteomes" id="UP001409585"/>
    </source>
</evidence>
<dbReference type="Proteomes" id="UP001409585">
    <property type="component" value="Unassembled WGS sequence"/>
</dbReference>
<dbReference type="EMBL" id="BAABLX010000016">
    <property type="protein sequence ID" value="GAA4942876.1"/>
    <property type="molecule type" value="Genomic_DNA"/>
</dbReference>
<dbReference type="AlphaFoldDB" id="A0AAV3U3T0"/>